<feature type="domain" description="Terminase large subunit gp17-like C-terminal" evidence="2">
    <location>
        <begin position="81"/>
        <end position="191"/>
    </location>
</feature>
<protein>
    <recommendedName>
        <fullName evidence="2">Terminase large subunit gp17-like C-terminal domain-containing protein</fullName>
    </recommendedName>
</protein>
<keyword evidence="1" id="KW-1188">Viral release from host cell</keyword>
<sequence length="230" mass="25019">MNRWILGVDFGQRSDRTALAGVEVVPCEDVDVDADGLVTTARKPYLDVRYLHRLPLNMAYPDQCAFIANLVEGTPELARAEVVVDATGVGVAVADSLREVMRRGFKELSITGGAQATQDGNRISVPKRDLVSRLAVAMQSRRLRVSPGLPEAAALFDELGNFGVNISDTGSDSYGARTGHDDLVLATSYAVYLADQPDHGLAWLAYLRRQGVPVSTNARDWRDRVPGRPL</sequence>
<dbReference type="EMBL" id="MLJW01000649">
    <property type="protein sequence ID" value="OIQ84061.1"/>
    <property type="molecule type" value="Genomic_DNA"/>
</dbReference>
<evidence type="ECO:0000259" key="2">
    <source>
        <dbReference type="Pfam" id="PF17289"/>
    </source>
</evidence>
<accession>A0A1J5R7D1</accession>
<dbReference type="AlphaFoldDB" id="A0A1J5R7D1"/>
<comment type="caution">
    <text evidence="3">The sequence shown here is derived from an EMBL/GenBank/DDBJ whole genome shotgun (WGS) entry which is preliminary data.</text>
</comment>
<name>A0A1J5R7D1_9ZZZZ</name>
<dbReference type="Gene3D" id="3.30.420.240">
    <property type="match status" value="1"/>
</dbReference>
<organism evidence="3">
    <name type="scientific">mine drainage metagenome</name>
    <dbReference type="NCBI Taxonomy" id="410659"/>
    <lineage>
        <taxon>unclassified sequences</taxon>
        <taxon>metagenomes</taxon>
        <taxon>ecological metagenomes</taxon>
    </lineage>
</organism>
<gene>
    <name evidence="3" type="ORF">GALL_341410</name>
</gene>
<dbReference type="Pfam" id="PF17289">
    <property type="entry name" value="Terminase_6C"/>
    <property type="match status" value="1"/>
</dbReference>
<proteinExistence type="predicted"/>
<dbReference type="InterPro" id="IPR035421">
    <property type="entry name" value="Terminase_6C"/>
</dbReference>
<evidence type="ECO:0000256" key="1">
    <source>
        <dbReference type="ARBA" id="ARBA00022612"/>
    </source>
</evidence>
<evidence type="ECO:0000313" key="3">
    <source>
        <dbReference type="EMBL" id="OIQ84061.1"/>
    </source>
</evidence>
<reference evidence="3" key="1">
    <citation type="submission" date="2016-10" db="EMBL/GenBank/DDBJ databases">
        <title>Sequence of Gallionella enrichment culture.</title>
        <authorList>
            <person name="Poehlein A."/>
            <person name="Muehling M."/>
            <person name="Daniel R."/>
        </authorList>
    </citation>
    <scope>NUCLEOTIDE SEQUENCE</scope>
</reference>